<dbReference type="InterPro" id="IPR008271">
    <property type="entry name" value="Ser/Thr_kinase_AS"/>
</dbReference>
<dbReference type="OrthoDB" id="541276at2759"/>
<evidence type="ECO:0000313" key="12">
    <source>
        <dbReference type="Proteomes" id="UP000736335"/>
    </source>
</evidence>
<evidence type="ECO:0000256" key="8">
    <source>
        <dbReference type="ARBA" id="ARBA00048679"/>
    </source>
</evidence>
<reference evidence="11" key="2">
    <citation type="submission" date="2020-11" db="EMBL/GenBank/DDBJ databases">
        <authorList>
            <consortium name="DOE Joint Genome Institute"/>
            <person name="Kuo A."/>
            <person name="Miyauchi S."/>
            <person name="Kiss E."/>
            <person name="Drula E."/>
            <person name="Kohler A."/>
            <person name="Sanchez-Garcia M."/>
            <person name="Andreopoulos B."/>
            <person name="Barry K.W."/>
            <person name="Bonito G."/>
            <person name="Buee M."/>
            <person name="Carver A."/>
            <person name="Chen C."/>
            <person name="Cichocki N."/>
            <person name="Clum A."/>
            <person name="Culley D."/>
            <person name="Crous P.W."/>
            <person name="Fauchery L."/>
            <person name="Girlanda M."/>
            <person name="Hayes R."/>
            <person name="Keri Z."/>
            <person name="Labutti K."/>
            <person name="Lipzen A."/>
            <person name="Lombard V."/>
            <person name="Magnuson J."/>
            <person name="Maillard F."/>
            <person name="Morin E."/>
            <person name="Murat C."/>
            <person name="Nolan M."/>
            <person name="Ohm R."/>
            <person name="Pangilinan J."/>
            <person name="Pereira M."/>
            <person name="Perotto S."/>
            <person name="Peter M."/>
            <person name="Riley R."/>
            <person name="Sitrit Y."/>
            <person name="Stielow B."/>
            <person name="Szollosi G."/>
            <person name="Zifcakova L."/>
            <person name="Stursova M."/>
            <person name="Spatafora J.W."/>
            <person name="Tedersoo L."/>
            <person name="Vaario L.-M."/>
            <person name="Yamada A."/>
            <person name="Yan M."/>
            <person name="Wang P."/>
            <person name="Xu J."/>
            <person name="Bruns T."/>
            <person name="Baldrian P."/>
            <person name="Vilgalys R."/>
            <person name="Henrissat B."/>
            <person name="Grigoriev I.V."/>
            <person name="Hibbett D."/>
            <person name="Nagy L.G."/>
            <person name="Martin F.M."/>
        </authorList>
    </citation>
    <scope>NUCLEOTIDE SEQUENCE</scope>
    <source>
        <strain evidence="11">UH-Tt-Lm1</strain>
    </source>
</reference>
<dbReference type="PANTHER" id="PTHR24343:SF449">
    <property type="entry name" value="SERINE_THREONINE PROTEIN KINASE"/>
    <property type="match status" value="1"/>
</dbReference>
<evidence type="ECO:0000313" key="11">
    <source>
        <dbReference type="EMBL" id="KAF9793181.1"/>
    </source>
</evidence>
<evidence type="ECO:0000256" key="6">
    <source>
        <dbReference type="ARBA" id="ARBA00022840"/>
    </source>
</evidence>
<name>A0A9P6HXC0_9AGAM</name>
<accession>A0A9P6HXC0</accession>
<dbReference type="GO" id="GO:0005524">
    <property type="term" value="F:ATP binding"/>
    <property type="evidence" value="ECO:0007669"/>
    <property type="project" value="UniProtKB-KW"/>
</dbReference>
<sequence>MLQYPISRPNLSLRSKETLSSREPSDRPRRHLTSERSAMATDLMLSVFLSPSVTASSRSPSNARTQYSARRPPSSPIPRSPILSSRDAPSANASSYTSGPASTLSVPMQDILFPGDVIGQGLYFYGERVRLLPIPASQRNVNDDLNAPSIKFEVVKALGTGSYAVVYQVRQILSSYPPQTEELSPISAVNFDDIPFSPTQVKYGREYALKCLSKVDLDKDALSAQMFETTIHQSLPTHPNIVTLYRTLETPSYLLLLLEYVPGQDLFYFLEQSCDHYEPEPPSSPSSTGTLTPPTPSLLSSLNPDQLLSRTRLRLISSMFAQMCQAVATCHAVNVFHRDIKPENFIVTDGWVKASDGRQERKVVVKLTDFGLSTNDVECADMDCGSAPYMSYECRNNVAPTYSPRAADVWSLGIVLINMLYHYNPWTDTAEGACTSFELYRQNPINFFMQRFTGMTMPVARFLATRVFCILGDSSDDSPRVSAEEFGAWAKDLPSHFSVPGHSRAVSISSTQGHPLAAGLPPSRPASRQASLNNTVTRRGSRSASRPPSFAHGFVESELSTVLDNDNEGEINEEPQEEEVQPNSRASSHMRRRKRGARKNKGKDAQVEQVDLTLDNLAEANQNLAREISRSSKISGNGYIIDTVPPVPPMPADAVPPTPTVTKKPSKWKLMIGKSSGDRSPTIPVPSPAVEEPIAVDGRQMSKTASNVTNLVLGLSPAPPKSYSRSPARQQTPIRNGPTPSAQPFDDSTSARGRRKNLPYGNNGGSVSQFQIDKEKRGVSPTSIRSARYPASSASSMASSNWRSSVSTSNSTRSPNTSSIAFTRYSNSSVSTVATSMSSGSWRNTNGSKYSVNSGTYRNGNVPPPNVKLMTGIPCELVEPPRQMHSNAVGGSFGSPPQRKRGSSNGARSNNQTTGSIKENNKLDTISERPIGQSTEASTSTTDLSNSGGAGRDGDSLDGAGPKKVQKGQINALAKMLSALRR</sequence>
<keyword evidence="6" id="KW-0067">ATP-binding</keyword>
<feature type="region of interest" description="Disordered" evidence="9">
    <location>
        <begin position="1"/>
        <end position="36"/>
    </location>
</feature>
<evidence type="ECO:0000256" key="1">
    <source>
        <dbReference type="ARBA" id="ARBA00012513"/>
    </source>
</evidence>
<feature type="compositionally biased region" description="Polar residues" evidence="9">
    <location>
        <begin position="932"/>
        <end position="947"/>
    </location>
</feature>
<feature type="compositionally biased region" description="Polar residues" evidence="9">
    <location>
        <begin position="91"/>
        <end position="100"/>
    </location>
</feature>
<keyword evidence="5 11" id="KW-0418">Kinase</keyword>
<dbReference type="Gene3D" id="3.30.200.20">
    <property type="entry name" value="Phosphorylase Kinase, domain 1"/>
    <property type="match status" value="1"/>
</dbReference>
<dbReference type="AlphaFoldDB" id="A0A9P6HXC0"/>
<dbReference type="Pfam" id="PF00069">
    <property type="entry name" value="Pkinase"/>
    <property type="match status" value="1"/>
</dbReference>
<feature type="region of interest" description="Disordered" evidence="9">
    <location>
        <begin position="836"/>
        <end position="865"/>
    </location>
</feature>
<organism evidence="11 12">
    <name type="scientific">Thelephora terrestris</name>
    <dbReference type="NCBI Taxonomy" id="56493"/>
    <lineage>
        <taxon>Eukaryota</taxon>
        <taxon>Fungi</taxon>
        <taxon>Dikarya</taxon>
        <taxon>Basidiomycota</taxon>
        <taxon>Agaricomycotina</taxon>
        <taxon>Agaricomycetes</taxon>
        <taxon>Thelephorales</taxon>
        <taxon>Thelephoraceae</taxon>
        <taxon>Thelephora</taxon>
    </lineage>
</organism>
<feature type="region of interest" description="Disordered" evidence="9">
    <location>
        <begin position="502"/>
        <end position="607"/>
    </location>
</feature>
<evidence type="ECO:0000256" key="3">
    <source>
        <dbReference type="ARBA" id="ARBA00022679"/>
    </source>
</evidence>
<dbReference type="PROSITE" id="PS00108">
    <property type="entry name" value="PROTEIN_KINASE_ST"/>
    <property type="match status" value="1"/>
</dbReference>
<dbReference type="GO" id="GO:0005737">
    <property type="term" value="C:cytoplasm"/>
    <property type="evidence" value="ECO:0007669"/>
    <property type="project" value="TreeGrafter"/>
</dbReference>
<comment type="catalytic activity">
    <reaction evidence="7">
        <text>L-threonyl-[protein] + ATP = O-phospho-L-threonyl-[protein] + ADP + H(+)</text>
        <dbReference type="Rhea" id="RHEA:46608"/>
        <dbReference type="Rhea" id="RHEA-COMP:11060"/>
        <dbReference type="Rhea" id="RHEA-COMP:11605"/>
        <dbReference type="ChEBI" id="CHEBI:15378"/>
        <dbReference type="ChEBI" id="CHEBI:30013"/>
        <dbReference type="ChEBI" id="CHEBI:30616"/>
        <dbReference type="ChEBI" id="CHEBI:61977"/>
        <dbReference type="ChEBI" id="CHEBI:456216"/>
        <dbReference type="EC" id="2.7.11.1"/>
    </reaction>
</comment>
<dbReference type="Proteomes" id="UP000736335">
    <property type="component" value="Unassembled WGS sequence"/>
</dbReference>
<feature type="compositionally biased region" description="Low complexity" evidence="9">
    <location>
        <begin position="783"/>
        <end position="819"/>
    </location>
</feature>
<dbReference type="GO" id="GO:0005634">
    <property type="term" value="C:nucleus"/>
    <property type="evidence" value="ECO:0007669"/>
    <property type="project" value="TreeGrafter"/>
</dbReference>
<keyword evidence="12" id="KW-1185">Reference proteome</keyword>
<keyword evidence="3" id="KW-0808">Transferase</keyword>
<protein>
    <recommendedName>
        <fullName evidence="1">non-specific serine/threonine protein kinase</fullName>
        <ecNumber evidence="1">2.7.11.1</ecNumber>
    </recommendedName>
</protein>
<feature type="region of interest" description="Disordered" evidence="9">
    <location>
        <begin position="278"/>
        <end position="302"/>
    </location>
</feature>
<evidence type="ECO:0000256" key="4">
    <source>
        <dbReference type="ARBA" id="ARBA00022741"/>
    </source>
</evidence>
<keyword evidence="4" id="KW-0547">Nucleotide-binding</keyword>
<dbReference type="SUPFAM" id="SSF56112">
    <property type="entry name" value="Protein kinase-like (PK-like)"/>
    <property type="match status" value="1"/>
</dbReference>
<dbReference type="Gene3D" id="1.10.510.10">
    <property type="entry name" value="Transferase(Phosphotransferase) domain 1"/>
    <property type="match status" value="1"/>
</dbReference>
<feature type="compositionally biased region" description="Polar residues" evidence="9">
    <location>
        <begin position="526"/>
        <end position="537"/>
    </location>
</feature>
<feature type="compositionally biased region" description="Polar residues" evidence="9">
    <location>
        <begin position="842"/>
        <end position="859"/>
    </location>
</feature>
<evidence type="ECO:0000256" key="5">
    <source>
        <dbReference type="ARBA" id="ARBA00022777"/>
    </source>
</evidence>
<feature type="compositionally biased region" description="Low complexity" evidence="9">
    <location>
        <begin position="285"/>
        <end position="302"/>
    </location>
</feature>
<feature type="region of interest" description="Disordered" evidence="9">
    <location>
        <begin position="712"/>
        <end position="819"/>
    </location>
</feature>
<evidence type="ECO:0000256" key="2">
    <source>
        <dbReference type="ARBA" id="ARBA00022527"/>
    </source>
</evidence>
<feature type="region of interest" description="Disordered" evidence="9">
    <location>
        <begin position="53"/>
        <end position="100"/>
    </location>
</feature>
<dbReference type="PANTHER" id="PTHR24343">
    <property type="entry name" value="SERINE/THREONINE KINASE"/>
    <property type="match status" value="1"/>
</dbReference>
<dbReference type="EC" id="2.7.11.1" evidence="1"/>
<feature type="domain" description="Protein kinase" evidence="10">
    <location>
        <begin position="152"/>
        <end position="499"/>
    </location>
</feature>
<feature type="compositionally biased region" description="Basic residues" evidence="9">
    <location>
        <begin position="588"/>
        <end position="601"/>
    </location>
</feature>
<feature type="compositionally biased region" description="Polar residues" evidence="9">
    <location>
        <begin position="903"/>
        <end position="918"/>
    </location>
</feature>
<evidence type="ECO:0000256" key="9">
    <source>
        <dbReference type="SAM" id="MobiDB-lite"/>
    </source>
</evidence>
<reference evidence="11" key="1">
    <citation type="journal article" date="2020" name="Nat. Commun.">
        <title>Large-scale genome sequencing of mycorrhizal fungi provides insights into the early evolution of symbiotic traits.</title>
        <authorList>
            <person name="Miyauchi S."/>
            <person name="Kiss E."/>
            <person name="Kuo A."/>
            <person name="Drula E."/>
            <person name="Kohler A."/>
            <person name="Sanchez-Garcia M."/>
            <person name="Morin E."/>
            <person name="Andreopoulos B."/>
            <person name="Barry K.W."/>
            <person name="Bonito G."/>
            <person name="Buee M."/>
            <person name="Carver A."/>
            <person name="Chen C."/>
            <person name="Cichocki N."/>
            <person name="Clum A."/>
            <person name="Culley D."/>
            <person name="Crous P.W."/>
            <person name="Fauchery L."/>
            <person name="Girlanda M."/>
            <person name="Hayes R.D."/>
            <person name="Keri Z."/>
            <person name="LaButti K."/>
            <person name="Lipzen A."/>
            <person name="Lombard V."/>
            <person name="Magnuson J."/>
            <person name="Maillard F."/>
            <person name="Murat C."/>
            <person name="Nolan M."/>
            <person name="Ohm R.A."/>
            <person name="Pangilinan J."/>
            <person name="Pereira M.F."/>
            <person name="Perotto S."/>
            <person name="Peter M."/>
            <person name="Pfister S."/>
            <person name="Riley R."/>
            <person name="Sitrit Y."/>
            <person name="Stielow J.B."/>
            <person name="Szollosi G."/>
            <person name="Zifcakova L."/>
            <person name="Stursova M."/>
            <person name="Spatafora J.W."/>
            <person name="Tedersoo L."/>
            <person name="Vaario L.M."/>
            <person name="Yamada A."/>
            <person name="Yan M."/>
            <person name="Wang P."/>
            <person name="Xu J."/>
            <person name="Bruns T."/>
            <person name="Baldrian P."/>
            <person name="Vilgalys R."/>
            <person name="Dunand C."/>
            <person name="Henrissat B."/>
            <person name="Grigoriev I.V."/>
            <person name="Hibbett D."/>
            <person name="Nagy L.G."/>
            <person name="Martin F.M."/>
        </authorList>
    </citation>
    <scope>NUCLEOTIDE SEQUENCE</scope>
    <source>
        <strain evidence="11">UH-Tt-Lm1</strain>
    </source>
</reference>
<evidence type="ECO:0000259" key="10">
    <source>
        <dbReference type="PROSITE" id="PS50011"/>
    </source>
</evidence>
<comment type="catalytic activity">
    <reaction evidence="8">
        <text>L-seryl-[protein] + ATP = O-phospho-L-seryl-[protein] + ADP + H(+)</text>
        <dbReference type="Rhea" id="RHEA:17989"/>
        <dbReference type="Rhea" id="RHEA-COMP:9863"/>
        <dbReference type="Rhea" id="RHEA-COMP:11604"/>
        <dbReference type="ChEBI" id="CHEBI:15378"/>
        <dbReference type="ChEBI" id="CHEBI:29999"/>
        <dbReference type="ChEBI" id="CHEBI:30616"/>
        <dbReference type="ChEBI" id="CHEBI:83421"/>
        <dbReference type="ChEBI" id="CHEBI:456216"/>
        <dbReference type="EC" id="2.7.11.1"/>
    </reaction>
</comment>
<gene>
    <name evidence="11" type="ORF">BJ322DRAFT_1134037</name>
</gene>
<comment type="caution">
    <text evidence="11">The sequence shown here is derived from an EMBL/GenBank/DDBJ whole genome shotgun (WGS) entry which is preliminary data.</text>
</comment>
<dbReference type="EMBL" id="WIUZ02000001">
    <property type="protein sequence ID" value="KAF9793181.1"/>
    <property type="molecule type" value="Genomic_DNA"/>
</dbReference>
<feature type="compositionally biased region" description="Polar residues" evidence="9">
    <location>
        <begin position="723"/>
        <end position="751"/>
    </location>
</feature>
<proteinExistence type="predicted"/>
<evidence type="ECO:0000256" key="7">
    <source>
        <dbReference type="ARBA" id="ARBA00047899"/>
    </source>
</evidence>
<dbReference type="SMART" id="SM00220">
    <property type="entry name" value="S_TKc"/>
    <property type="match status" value="1"/>
</dbReference>
<dbReference type="InterPro" id="IPR011009">
    <property type="entry name" value="Kinase-like_dom_sf"/>
</dbReference>
<feature type="region of interest" description="Disordered" evidence="9">
    <location>
        <begin position="883"/>
        <end position="970"/>
    </location>
</feature>
<feature type="compositionally biased region" description="Basic and acidic residues" evidence="9">
    <location>
        <begin position="14"/>
        <end position="27"/>
    </location>
</feature>
<dbReference type="PROSITE" id="PS50011">
    <property type="entry name" value="PROTEIN_KINASE_DOM"/>
    <property type="match status" value="1"/>
</dbReference>
<feature type="compositionally biased region" description="Acidic residues" evidence="9">
    <location>
        <begin position="565"/>
        <end position="580"/>
    </location>
</feature>
<keyword evidence="2" id="KW-0723">Serine/threonine-protein kinase</keyword>
<dbReference type="InterPro" id="IPR000719">
    <property type="entry name" value="Prot_kinase_dom"/>
</dbReference>
<dbReference type="GO" id="GO:0004674">
    <property type="term" value="F:protein serine/threonine kinase activity"/>
    <property type="evidence" value="ECO:0007669"/>
    <property type="project" value="UniProtKB-KW"/>
</dbReference>